<feature type="compositionally biased region" description="Polar residues" evidence="1">
    <location>
        <begin position="657"/>
        <end position="678"/>
    </location>
</feature>
<dbReference type="Gene3D" id="1.10.20.10">
    <property type="entry name" value="Histone, subunit A"/>
    <property type="match status" value="1"/>
</dbReference>
<feature type="compositionally biased region" description="Polar residues" evidence="1">
    <location>
        <begin position="794"/>
        <end position="808"/>
    </location>
</feature>
<feature type="compositionally biased region" description="Polar residues" evidence="1">
    <location>
        <begin position="436"/>
        <end position="445"/>
    </location>
</feature>
<name>A0ABR3A9P0_9AGAR</name>
<feature type="compositionally biased region" description="Basic and acidic residues" evidence="1">
    <location>
        <begin position="760"/>
        <end position="773"/>
    </location>
</feature>
<feature type="region of interest" description="Disordered" evidence="1">
    <location>
        <begin position="384"/>
        <end position="723"/>
    </location>
</feature>
<feature type="compositionally biased region" description="Basic and acidic residues" evidence="1">
    <location>
        <begin position="384"/>
        <end position="399"/>
    </location>
</feature>
<feature type="region of interest" description="Disordered" evidence="1">
    <location>
        <begin position="239"/>
        <end position="333"/>
    </location>
</feature>
<sequence length="932" mass="101473">MFSSTDGGSPTYISSHSADVILSDMRPIKLKIDALCSINVLLDEFLFNILKSSRSLTTNKLRAGLLSVLPTTLGKEALLEAEVELRAYWDRTRRPKGSSAMEDDSDAFNLQWAFELLRLKCEAYSTLNESDEDLTAESKLHERMAVSGHQPPKPSLVAPAALYLTAILEAMCEHILSNVGRVAARDSSRTTATLQDVFVALCEDDSIYSLFKTMNGATVSICLPQSTLTALVVYEHIEQQAQETKPRRSKSISRTDKLSISRNSSQEGMSSTKGSFTPPRLSSEGSAAATTGASQSRTSSERARSMKKFIANGRNSGDRDTLSVSGHKKSDSVLSEHSKQAWASYNQFDDDGSLQEFDDLMRSDATMKVSLTPDRLKTMEIYKQEKQEKDQRVNRKRLPDSAPTDGRRPSLRNVDSIQEDEEESQSKAAVPHQPRARQSSVASLPSKTSAISRARSTSASGLSLGRKSSKGALKPSHPPSAMQTQSKLRYGGPGGKPQGFDADPFPPKTRKIQHNRESLDLDEVMAGSDAEEEEDLTLSKAMSTPKRPSTNPKPVNRLKVSANTRELMEFLNEGPPESPSRGAGMSKAGRELMEFLDNGPPHNGPHDYGLPPVADTGKSKGSGRLQRMMSKLSIGGEKERLRNAQYQEDFTRRTPVTPMSPSTRGGVSPQSSTPNFSALANRPVPPRPPQPQMISPPSSPTQVSEAVPLPPVPAQSQRIPVTRKIPSYDLDALESSAAEVLSRGTPPAVHENGHAQTTSRIDHPVDRPERDAKLTNGAKNSTQKAAPPSLQMPRKTNSAPSPNKSSGGASVEELQALRQHISRATNSDECRLIMDMFFAKAGILAKDTDCEVPYPSPTETAAVDQQPASADTELEISLVELLLGGERTQAPPVPRKKKPSPRKLPPQPTIIHQMNGRPIPISPDQVVKVVKD</sequence>
<feature type="compositionally biased region" description="Low complexity" evidence="1">
    <location>
        <begin position="282"/>
        <end position="298"/>
    </location>
</feature>
<organism evidence="2 3">
    <name type="scientific">Marasmius tenuissimus</name>
    <dbReference type="NCBI Taxonomy" id="585030"/>
    <lineage>
        <taxon>Eukaryota</taxon>
        <taxon>Fungi</taxon>
        <taxon>Dikarya</taxon>
        <taxon>Basidiomycota</taxon>
        <taxon>Agaricomycotina</taxon>
        <taxon>Agaricomycetes</taxon>
        <taxon>Agaricomycetidae</taxon>
        <taxon>Agaricales</taxon>
        <taxon>Marasmiineae</taxon>
        <taxon>Marasmiaceae</taxon>
        <taxon>Marasmius</taxon>
    </lineage>
</organism>
<reference evidence="2 3" key="1">
    <citation type="submission" date="2024-05" db="EMBL/GenBank/DDBJ databases">
        <title>A draft genome resource for the thread blight pathogen Marasmius tenuissimus strain MS-2.</title>
        <authorList>
            <person name="Yulfo-Soto G.E."/>
            <person name="Baruah I.K."/>
            <person name="Amoako-Attah I."/>
            <person name="Bukari Y."/>
            <person name="Meinhardt L.W."/>
            <person name="Bailey B.A."/>
            <person name="Cohen S.P."/>
        </authorList>
    </citation>
    <scope>NUCLEOTIDE SEQUENCE [LARGE SCALE GENOMIC DNA]</scope>
    <source>
        <strain evidence="2 3">MS-2</strain>
    </source>
</reference>
<dbReference type="InterPro" id="IPR009072">
    <property type="entry name" value="Histone-fold"/>
</dbReference>
<feature type="region of interest" description="Disordered" evidence="1">
    <location>
        <begin position="885"/>
        <end position="924"/>
    </location>
</feature>
<gene>
    <name evidence="2" type="ORF">AAF712_002589</name>
</gene>
<feature type="compositionally biased region" description="Polar residues" evidence="1">
    <location>
        <begin position="540"/>
        <end position="553"/>
    </location>
</feature>
<feature type="compositionally biased region" description="Low complexity" evidence="1">
    <location>
        <begin position="692"/>
        <end position="702"/>
    </location>
</feature>
<comment type="caution">
    <text evidence="2">The sequence shown here is derived from an EMBL/GenBank/DDBJ whole genome shotgun (WGS) entry which is preliminary data.</text>
</comment>
<dbReference type="EMBL" id="JBBXMP010000008">
    <property type="protein sequence ID" value="KAL0070102.1"/>
    <property type="molecule type" value="Genomic_DNA"/>
</dbReference>
<dbReference type="SUPFAM" id="SSF47113">
    <property type="entry name" value="Histone-fold"/>
    <property type="match status" value="1"/>
</dbReference>
<proteinExistence type="predicted"/>
<feature type="compositionally biased region" description="Polar residues" evidence="1">
    <location>
        <begin position="260"/>
        <end position="275"/>
    </location>
</feature>
<accession>A0ABR3A9P0</accession>
<evidence type="ECO:0000313" key="2">
    <source>
        <dbReference type="EMBL" id="KAL0070102.1"/>
    </source>
</evidence>
<keyword evidence="3" id="KW-1185">Reference proteome</keyword>
<evidence type="ECO:0000256" key="1">
    <source>
        <dbReference type="SAM" id="MobiDB-lite"/>
    </source>
</evidence>
<feature type="region of interest" description="Disordered" evidence="1">
    <location>
        <begin position="736"/>
        <end position="814"/>
    </location>
</feature>
<dbReference type="Proteomes" id="UP001437256">
    <property type="component" value="Unassembled WGS sequence"/>
</dbReference>
<protein>
    <submittedName>
        <fullName evidence="2">Uncharacterized protein</fullName>
    </submittedName>
</protein>
<evidence type="ECO:0000313" key="3">
    <source>
        <dbReference type="Proteomes" id="UP001437256"/>
    </source>
</evidence>
<feature type="compositionally biased region" description="Low complexity" evidence="1">
    <location>
        <begin position="446"/>
        <end position="474"/>
    </location>
</feature>